<evidence type="ECO:0000256" key="4">
    <source>
        <dbReference type="RuleBase" id="RU003719"/>
    </source>
</evidence>
<evidence type="ECO:0000259" key="5">
    <source>
        <dbReference type="Pfam" id="PF00389"/>
    </source>
</evidence>
<feature type="domain" description="D-isomer specific 2-hydroxyacid dehydrogenase catalytic" evidence="5">
    <location>
        <begin position="21"/>
        <end position="304"/>
    </location>
</feature>
<dbReference type="PANTHER" id="PTHR42938:SF47">
    <property type="entry name" value="HYDROXYPYRUVATE REDUCTASE"/>
    <property type="match status" value="1"/>
</dbReference>
<dbReference type="PROSITE" id="PS00670">
    <property type="entry name" value="D_2_HYDROXYACID_DH_2"/>
    <property type="match status" value="1"/>
</dbReference>
<dbReference type="Pfam" id="PF02826">
    <property type="entry name" value="2-Hacid_dh_C"/>
    <property type="match status" value="1"/>
</dbReference>
<dbReference type="SUPFAM" id="SSF51735">
    <property type="entry name" value="NAD(P)-binding Rossmann-fold domains"/>
    <property type="match status" value="1"/>
</dbReference>
<dbReference type="SUPFAM" id="SSF52283">
    <property type="entry name" value="Formate/glycerate dehydrogenase catalytic domain-like"/>
    <property type="match status" value="1"/>
</dbReference>
<gene>
    <name evidence="7" type="ORF">LPT13_10370</name>
</gene>
<organism evidence="7 8">
    <name type="scientific">Adlercreutzia faecimuris</name>
    <dbReference type="NCBI Taxonomy" id="2897341"/>
    <lineage>
        <taxon>Bacteria</taxon>
        <taxon>Bacillati</taxon>
        <taxon>Actinomycetota</taxon>
        <taxon>Coriobacteriia</taxon>
        <taxon>Eggerthellales</taxon>
        <taxon>Eggerthellaceae</taxon>
        <taxon>Adlercreutzia</taxon>
    </lineage>
</organism>
<evidence type="ECO:0000256" key="1">
    <source>
        <dbReference type="ARBA" id="ARBA00005854"/>
    </source>
</evidence>
<sequence>MYKVHCLNNISPEGLALLTDQYEIVDDIEQADAVLVRSANMHEMAIPANLKVVARAGAGVNNIPLEAMAEAGIPVLNTPGANANAVKELVLAGMLLASRDIVGGIAWCRDNADDENIGKSAEKAKKQFAGREITGKTLGVIGLGAIGKLVVAAAEALGMKVIGYDPFLDAERAAAISPTMTFTADLADLYGASDFVTIHVPATADTKGMVDADAIAQMKDGVVFLNFSRDSLVDDAAMAAGLADGKVGCYVTDFANPAVMAMENAIVIPHLGASTAEAEDNCAIMAVNQIMDYLENGNKVHCVNM</sequence>
<dbReference type="PROSITE" id="PS00065">
    <property type="entry name" value="D_2_HYDROXYACID_DH_1"/>
    <property type="match status" value="1"/>
</dbReference>
<comment type="caution">
    <text evidence="7">The sequence shown here is derived from an EMBL/GenBank/DDBJ whole genome shotgun (WGS) entry which is preliminary data.</text>
</comment>
<dbReference type="Pfam" id="PF00389">
    <property type="entry name" value="2-Hacid_dh"/>
    <property type="match status" value="1"/>
</dbReference>
<dbReference type="CDD" id="cd12174">
    <property type="entry name" value="PGDH_like_3"/>
    <property type="match status" value="1"/>
</dbReference>
<dbReference type="InterPro" id="IPR029752">
    <property type="entry name" value="D-isomer_DH_CS1"/>
</dbReference>
<comment type="similarity">
    <text evidence="1 4">Belongs to the D-isomer specific 2-hydroxyacid dehydrogenase family.</text>
</comment>
<dbReference type="InterPro" id="IPR006139">
    <property type="entry name" value="D-isomer_2_OHA_DH_cat_dom"/>
</dbReference>
<proteinExistence type="inferred from homology"/>
<dbReference type="PANTHER" id="PTHR42938">
    <property type="entry name" value="FORMATE DEHYDROGENASE 1"/>
    <property type="match status" value="1"/>
</dbReference>
<protein>
    <submittedName>
        <fullName evidence="7">NAD(P)-binding domain-containing protein</fullName>
    </submittedName>
</protein>
<keyword evidence="2 4" id="KW-0560">Oxidoreductase</keyword>
<evidence type="ECO:0000313" key="7">
    <source>
        <dbReference type="EMBL" id="MCI2242750.1"/>
    </source>
</evidence>
<accession>A0ABS9WIZ6</accession>
<reference evidence="7" key="1">
    <citation type="submission" date="2021-11" db="EMBL/GenBank/DDBJ databases">
        <title>A Novel Adlercreutzia Species, isolated from a Allomyrina dichotoma larva feces.</title>
        <authorList>
            <person name="Suh M.K."/>
        </authorList>
    </citation>
    <scope>NUCLEOTIDE SEQUENCE</scope>
    <source>
        <strain evidence="7">JBNU-10</strain>
    </source>
</reference>
<evidence type="ECO:0000313" key="8">
    <source>
        <dbReference type="Proteomes" id="UP001430755"/>
    </source>
</evidence>
<dbReference type="InterPro" id="IPR006140">
    <property type="entry name" value="D-isomer_DH_NAD-bd"/>
</dbReference>
<name>A0ABS9WIZ6_9ACTN</name>
<dbReference type="Gene3D" id="3.40.50.720">
    <property type="entry name" value="NAD(P)-binding Rossmann-like Domain"/>
    <property type="match status" value="2"/>
</dbReference>
<keyword evidence="3" id="KW-0520">NAD</keyword>
<dbReference type="InterPro" id="IPR029753">
    <property type="entry name" value="D-isomer_DH_CS"/>
</dbReference>
<dbReference type="Proteomes" id="UP001430755">
    <property type="component" value="Unassembled WGS sequence"/>
</dbReference>
<feature type="domain" description="D-isomer specific 2-hydroxyacid dehydrogenase NAD-binding" evidence="6">
    <location>
        <begin position="94"/>
        <end position="272"/>
    </location>
</feature>
<evidence type="ECO:0000256" key="2">
    <source>
        <dbReference type="ARBA" id="ARBA00023002"/>
    </source>
</evidence>
<dbReference type="EMBL" id="JAJMLW010000004">
    <property type="protein sequence ID" value="MCI2242750.1"/>
    <property type="molecule type" value="Genomic_DNA"/>
</dbReference>
<evidence type="ECO:0000256" key="3">
    <source>
        <dbReference type="ARBA" id="ARBA00023027"/>
    </source>
</evidence>
<keyword evidence="8" id="KW-1185">Reference proteome</keyword>
<dbReference type="RefSeq" id="WP_242166264.1">
    <property type="nucleotide sequence ID" value="NZ_JAJMLW010000004.1"/>
</dbReference>
<evidence type="ECO:0000259" key="6">
    <source>
        <dbReference type="Pfam" id="PF02826"/>
    </source>
</evidence>
<dbReference type="InterPro" id="IPR036291">
    <property type="entry name" value="NAD(P)-bd_dom_sf"/>
</dbReference>